<dbReference type="Gene3D" id="2.120.10.30">
    <property type="entry name" value="TolB, C-terminal domain"/>
    <property type="match status" value="1"/>
</dbReference>
<reference evidence="3 4" key="1">
    <citation type="submission" date="2024-06" db="EMBL/GenBank/DDBJ databases">
        <title>The Natural Products Discovery Center: Release of the First 8490 Sequenced Strains for Exploring Actinobacteria Biosynthetic Diversity.</title>
        <authorList>
            <person name="Kalkreuter E."/>
            <person name="Kautsar S.A."/>
            <person name="Yang D."/>
            <person name="Bader C.D."/>
            <person name="Teijaro C.N."/>
            <person name="Fluegel L."/>
            <person name="Davis C.M."/>
            <person name="Simpson J.R."/>
            <person name="Lauterbach L."/>
            <person name="Steele A.D."/>
            <person name="Gui C."/>
            <person name="Meng S."/>
            <person name="Li G."/>
            <person name="Viehrig K."/>
            <person name="Ye F."/>
            <person name="Su P."/>
            <person name="Kiefer A.F."/>
            <person name="Nichols A."/>
            <person name="Cepeda A.J."/>
            <person name="Yan W."/>
            <person name="Fan B."/>
            <person name="Jiang Y."/>
            <person name="Adhikari A."/>
            <person name="Zheng C.-J."/>
            <person name="Schuster L."/>
            <person name="Cowan T.M."/>
            <person name="Smanski M.J."/>
            <person name="Chevrette M.G."/>
            <person name="De Carvalho L.P.S."/>
            <person name="Shen B."/>
        </authorList>
    </citation>
    <scope>NUCLEOTIDE SEQUENCE [LARGE SCALE GENOMIC DNA]</scope>
    <source>
        <strain evidence="3 4">NPDC048946</strain>
    </source>
</reference>
<dbReference type="Pfam" id="PF08450">
    <property type="entry name" value="SGL"/>
    <property type="match status" value="1"/>
</dbReference>
<organism evidence="3 4">
    <name type="scientific">Streptodolium elevatio</name>
    <dbReference type="NCBI Taxonomy" id="3157996"/>
    <lineage>
        <taxon>Bacteria</taxon>
        <taxon>Bacillati</taxon>
        <taxon>Actinomycetota</taxon>
        <taxon>Actinomycetes</taxon>
        <taxon>Kitasatosporales</taxon>
        <taxon>Streptomycetaceae</taxon>
        <taxon>Streptodolium</taxon>
    </lineage>
</organism>
<gene>
    <name evidence="3" type="ORF">AB0C36_35095</name>
</gene>
<feature type="domain" description="SMP-30/Gluconolactonase/LRE-like region" evidence="2">
    <location>
        <begin position="192"/>
        <end position="352"/>
    </location>
</feature>
<protein>
    <submittedName>
        <fullName evidence="3">ScyD/ScyE family protein</fullName>
    </submittedName>
</protein>
<accession>A0ABV3DSI6</accession>
<evidence type="ECO:0000313" key="3">
    <source>
        <dbReference type="EMBL" id="MEU8138713.1"/>
    </source>
</evidence>
<evidence type="ECO:0000313" key="4">
    <source>
        <dbReference type="Proteomes" id="UP001551482"/>
    </source>
</evidence>
<keyword evidence="4" id="KW-1185">Reference proteome</keyword>
<dbReference type="InterPro" id="IPR013658">
    <property type="entry name" value="SGL"/>
</dbReference>
<dbReference type="RefSeq" id="WP_358362358.1">
    <property type="nucleotide sequence ID" value="NZ_JBEZFP010000135.1"/>
</dbReference>
<comment type="caution">
    <text evidence="3">The sequence shown here is derived from an EMBL/GenBank/DDBJ whole genome shotgun (WGS) entry which is preliminary data.</text>
</comment>
<proteinExistence type="predicted"/>
<feature type="signal peptide" evidence="1">
    <location>
        <begin position="1"/>
        <end position="26"/>
    </location>
</feature>
<dbReference type="InterPro" id="IPR011042">
    <property type="entry name" value="6-blade_b-propeller_TolB-like"/>
</dbReference>
<dbReference type="Proteomes" id="UP001551482">
    <property type="component" value="Unassembled WGS sequence"/>
</dbReference>
<feature type="chain" id="PRO_5046593402" evidence="1">
    <location>
        <begin position="27"/>
        <end position="372"/>
    </location>
</feature>
<evidence type="ECO:0000256" key="1">
    <source>
        <dbReference type="SAM" id="SignalP"/>
    </source>
</evidence>
<dbReference type="NCBIfam" id="NF033206">
    <property type="entry name" value="ScyE_fam"/>
    <property type="match status" value="1"/>
</dbReference>
<dbReference type="InterPro" id="IPR048031">
    <property type="entry name" value="ScyD/ScyE-like"/>
</dbReference>
<dbReference type="SUPFAM" id="SSF63829">
    <property type="entry name" value="Calcium-dependent phosphotriesterase"/>
    <property type="match status" value="1"/>
</dbReference>
<evidence type="ECO:0000259" key="2">
    <source>
        <dbReference type="Pfam" id="PF08450"/>
    </source>
</evidence>
<dbReference type="EMBL" id="JBEZFP010000135">
    <property type="protein sequence ID" value="MEU8138713.1"/>
    <property type="molecule type" value="Genomic_DNA"/>
</dbReference>
<name>A0ABV3DSI6_9ACTN</name>
<sequence length="372" mass="38199">MRRSTPVLGAVVAALALGMSAIPATAHEDGVEPSVDVVVTGLNNPRQLSTDWHNWSIYVAEAGRGAESPDQCGEFGCIGRTGSVTWIKSPAKTTNSVTPKRVVVGLPSNASPDGAFAVGPNGVDAVQGKLWTVVGGGEQEIPGGYKEAGKLLSVQTHGAKPKVVADIEKYELDHNPGGNPEDVHSNPYAVLALNDRQIVADAGANTVYEVRNGRIKVLAVLPGGPGGEGGANGPQQVPSSVTRGPDGDYYVGVLAEGDGPGGAKVYRIGAGGGVKGTIDGFTGVHGLTFNHDGDLYVSELFGGEQGSGRVVKVDADSGARTYLDVPFPAGLAVDRAGTVYVAAWSISDADGFSDPESGMTGEPGQVWRLNDF</sequence>
<keyword evidence="1" id="KW-0732">Signal</keyword>